<protein>
    <recommendedName>
        <fullName evidence="2">Cell shape-determining protein MreC</fullName>
    </recommendedName>
    <alternativeName>
        <fullName evidence="4">Cell shape protein MreC</fullName>
    </alternativeName>
</protein>
<keyword evidence="5" id="KW-0472">Membrane</keyword>
<keyword evidence="8" id="KW-1185">Reference proteome</keyword>
<dbReference type="NCBIfam" id="TIGR00219">
    <property type="entry name" value="mreC"/>
    <property type="match status" value="1"/>
</dbReference>
<feature type="transmembrane region" description="Helical" evidence="5">
    <location>
        <begin position="12"/>
        <end position="31"/>
    </location>
</feature>
<dbReference type="InterPro" id="IPR007221">
    <property type="entry name" value="MreC"/>
</dbReference>
<evidence type="ECO:0000256" key="3">
    <source>
        <dbReference type="ARBA" id="ARBA00022960"/>
    </source>
</evidence>
<dbReference type="EMBL" id="JAOTPL010000003">
    <property type="protein sequence ID" value="MCU7693624.1"/>
    <property type="molecule type" value="Genomic_DNA"/>
</dbReference>
<reference evidence="7" key="1">
    <citation type="submission" date="2022-10" db="EMBL/GenBank/DDBJ databases">
        <authorList>
            <person name="Kim H.S."/>
            <person name="Kim J.-S."/>
            <person name="Suh M.K."/>
            <person name="Eom M.K."/>
            <person name="Lee J.-S."/>
        </authorList>
    </citation>
    <scope>NUCLEOTIDE SEQUENCE</scope>
    <source>
        <strain evidence="7">LIP-5</strain>
    </source>
</reference>
<dbReference type="PANTHER" id="PTHR34138:SF1">
    <property type="entry name" value="CELL SHAPE-DETERMINING PROTEIN MREC"/>
    <property type="match status" value="1"/>
</dbReference>
<dbReference type="GO" id="GO:0005886">
    <property type="term" value="C:plasma membrane"/>
    <property type="evidence" value="ECO:0007669"/>
    <property type="project" value="TreeGrafter"/>
</dbReference>
<dbReference type="Gene3D" id="2.40.10.350">
    <property type="entry name" value="Rod shape-determining protein MreC, domain 2"/>
    <property type="match status" value="1"/>
</dbReference>
<keyword evidence="3" id="KW-0133">Cell shape</keyword>
<dbReference type="RefSeq" id="WP_263037111.1">
    <property type="nucleotide sequence ID" value="NZ_JAOTPL010000003.1"/>
</dbReference>
<evidence type="ECO:0000256" key="4">
    <source>
        <dbReference type="ARBA" id="ARBA00032089"/>
    </source>
</evidence>
<evidence type="ECO:0000256" key="5">
    <source>
        <dbReference type="SAM" id="Phobius"/>
    </source>
</evidence>
<dbReference type="GO" id="GO:0008360">
    <property type="term" value="P:regulation of cell shape"/>
    <property type="evidence" value="ECO:0007669"/>
    <property type="project" value="UniProtKB-KW"/>
</dbReference>
<evidence type="ECO:0000259" key="6">
    <source>
        <dbReference type="Pfam" id="PF04085"/>
    </source>
</evidence>
<sequence length="299" mass="34112">MRNIILFIKKYFTFFLFVLLEVLSISFLIRYNDSYAAVYSNVFNEYVGKIQRNYNDLQYFFDLKKTNKILVEENARLKDMLHKTLYLTDTLNTDSTRVLTDSLVRDTSGRRFYQQFAYIPAKVVNNSVTNENNYITVQRGSDDGIAADMAVVCPTGIVGKVVSVSKNFAIVMGLLNHNSKVSAMFLKNNYTGYVEWNGKSPDFVQFRNIPKTLDVKPGDTVVTSNASGSFPAGVVIGRIHSVKRDPSTSFHQLEVKTGANFRTLQYVYIIKNQLFKEQRMLEDAQRLKDLHAAGAQQKR</sequence>
<evidence type="ECO:0000313" key="8">
    <source>
        <dbReference type="Proteomes" id="UP001209317"/>
    </source>
</evidence>
<comment type="caution">
    <text evidence="7">The sequence shown here is derived from an EMBL/GenBank/DDBJ whole genome shotgun (WGS) entry which is preliminary data.</text>
</comment>
<organism evidence="7 8">
    <name type="scientific">Haoranjiania flava</name>
    <dbReference type="NCBI Taxonomy" id="1856322"/>
    <lineage>
        <taxon>Bacteria</taxon>
        <taxon>Pseudomonadati</taxon>
        <taxon>Bacteroidota</taxon>
        <taxon>Chitinophagia</taxon>
        <taxon>Chitinophagales</taxon>
        <taxon>Chitinophagaceae</taxon>
        <taxon>Haoranjiania</taxon>
    </lineage>
</organism>
<dbReference type="InterPro" id="IPR042177">
    <property type="entry name" value="Cell/Rod_1"/>
</dbReference>
<proteinExistence type="inferred from homology"/>
<dbReference type="Gene3D" id="2.40.10.340">
    <property type="entry name" value="Rod shape-determining protein MreC, domain 1"/>
    <property type="match status" value="1"/>
</dbReference>
<dbReference type="InterPro" id="IPR055342">
    <property type="entry name" value="MreC_beta-barrel_core"/>
</dbReference>
<name>A0AAE3IKS1_9BACT</name>
<dbReference type="Proteomes" id="UP001209317">
    <property type="component" value="Unassembled WGS sequence"/>
</dbReference>
<evidence type="ECO:0000256" key="1">
    <source>
        <dbReference type="ARBA" id="ARBA00009369"/>
    </source>
</evidence>
<dbReference type="PANTHER" id="PTHR34138">
    <property type="entry name" value="CELL SHAPE-DETERMINING PROTEIN MREC"/>
    <property type="match status" value="1"/>
</dbReference>
<keyword evidence="5" id="KW-1133">Transmembrane helix</keyword>
<keyword evidence="5" id="KW-0812">Transmembrane</keyword>
<accession>A0AAE3IKS1</accession>
<feature type="domain" description="Rod shape-determining protein MreC beta-barrel core" evidence="6">
    <location>
        <begin position="123"/>
        <end position="271"/>
    </location>
</feature>
<evidence type="ECO:0000256" key="2">
    <source>
        <dbReference type="ARBA" id="ARBA00013855"/>
    </source>
</evidence>
<dbReference type="AlphaFoldDB" id="A0AAE3IKS1"/>
<evidence type="ECO:0000313" key="7">
    <source>
        <dbReference type="EMBL" id="MCU7693624.1"/>
    </source>
</evidence>
<dbReference type="Pfam" id="PF04085">
    <property type="entry name" value="MreC"/>
    <property type="match status" value="1"/>
</dbReference>
<gene>
    <name evidence="7" type="primary">mreC</name>
    <name evidence="7" type="ORF">OD355_03735</name>
</gene>
<dbReference type="NCBIfam" id="NF010532">
    <property type="entry name" value="PRK13922.9-3"/>
    <property type="match status" value="1"/>
</dbReference>
<dbReference type="InterPro" id="IPR042175">
    <property type="entry name" value="Cell/Rod_MreC_2"/>
</dbReference>
<comment type="similarity">
    <text evidence="1">Belongs to the MreC family.</text>
</comment>